<dbReference type="RefSeq" id="XP_012209226.1">
    <property type="nucleotide sequence ID" value="XM_012353836.1"/>
</dbReference>
<protein>
    <recommendedName>
        <fullName evidence="3">F-box domain-containing protein</fullName>
    </recommendedName>
</protein>
<dbReference type="AlphaFoldDB" id="A0A067C0H6"/>
<dbReference type="Gene3D" id="3.80.10.10">
    <property type="entry name" value="Ribonuclease Inhibitor"/>
    <property type="match status" value="1"/>
</dbReference>
<evidence type="ECO:0008006" key="3">
    <source>
        <dbReference type="Google" id="ProtNLM"/>
    </source>
</evidence>
<dbReference type="SUPFAM" id="SSF52047">
    <property type="entry name" value="RNI-like"/>
    <property type="match status" value="1"/>
</dbReference>
<gene>
    <name evidence="1" type="ORF">SPRG_14214</name>
</gene>
<accession>A0A067C0H6</accession>
<dbReference type="InterPro" id="IPR032675">
    <property type="entry name" value="LRR_dom_sf"/>
</dbReference>
<dbReference type="VEuPathDB" id="FungiDB:SPRG_14214"/>
<evidence type="ECO:0000313" key="2">
    <source>
        <dbReference type="Proteomes" id="UP000030745"/>
    </source>
</evidence>
<dbReference type="Proteomes" id="UP000030745">
    <property type="component" value="Unassembled WGS sequence"/>
</dbReference>
<evidence type="ECO:0000313" key="1">
    <source>
        <dbReference type="EMBL" id="KDO20066.1"/>
    </source>
</evidence>
<organism evidence="1 2">
    <name type="scientific">Saprolegnia parasitica (strain CBS 223.65)</name>
    <dbReference type="NCBI Taxonomy" id="695850"/>
    <lineage>
        <taxon>Eukaryota</taxon>
        <taxon>Sar</taxon>
        <taxon>Stramenopiles</taxon>
        <taxon>Oomycota</taxon>
        <taxon>Saprolegniomycetes</taxon>
        <taxon>Saprolegniales</taxon>
        <taxon>Saprolegniaceae</taxon>
        <taxon>Saprolegnia</taxon>
    </lineage>
</organism>
<dbReference type="KEGG" id="spar:SPRG_14214"/>
<reference evidence="1 2" key="1">
    <citation type="journal article" date="2013" name="PLoS Genet.">
        <title>Distinctive expansion of potential virulence genes in the genome of the oomycete fish pathogen Saprolegnia parasitica.</title>
        <authorList>
            <person name="Jiang R.H."/>
            <person name="de Bruijn I."/>
            <person name="Haas B.J."/>
            <person name="Belmonte R."/>
            <person name="Lobach L."/>
            <person name="Christie J."/>
            <person name="van den Ackerveken G."/>
            <person name="Bottin A."/>
            <person name="Bulone V."/>
            <person name="Diaz-Moreno S.M."/>
            <person name="Dumas B."/>
            <person name="Fan L."/>
            <person name="Gaulin E."/>
            <person name="Govers F."/>
            <person name="Grenville-Briggs L.J."/>
            <person name="Horner N.R."/>
            <person name="Levin J.Z."/>
            <person name="Mammella M."/>
            <person name="Meijer H.J."/>
            <person name="Morris P."/>
            <person name="Nusbaum C."/>
            <person name="Oome S."/>
            <person name="Phillips A.J."/>
            <person name="van Rooyen D."/>
            <person name="Rzeszutek E."/>
            <person name="Saraiva M."/>
            <person name="Secombes C.J."/>
            <person name="Seidl M.F."/>
            <person name="Snel B."/>
            <person name="Stassen J.H."/>
            <person name="Sykes S."/>
            <person name="Tripathy S."/>
            <person name="van den Berg H."/>
            <person name="Vega-Arreguin J.C."/>
            <person name="Wawra S."/>
            <person name="Young S.K."/>
            <person name="Zeng Q."/>
            <person name="Dieguez-Uribeondo J."/>
            <person name="Russ C."/>
            <person name="Tyler B.M."/>
            <person name="van West P."/>
        </authorList>
    </citation>
    <scope>NUCLEOTIDE SEQUENCE [LARGE SCALE GENOMIC DNA]</scope>
    <source>
        <strain evidence="1 2">CBS 223.65</strain>
    </source>
</reference>
<keyword evidence="2" id="KW-1185">Reference proteome</keyword>
<dbReference type="EMBL" id="KK583325">
    <property type="protein sequence ID" value="KDO20066.1"/>
    <property type="molecule type" value="Genomic_DNA"/>
</dbReference>
<name>A0A067C0H6_SAPPC</name>
<dbReference type="GeneID" id="24136032"/>
<sequence length="453" mass="49282">MTTTKRACPEAATVLSLPHILTSIAQCLQSPDALAFLSALPLTSLDTALAATKELLTRPGRFVHTWPQVDLDDMNEDDAPLMRAALPAILSVRASDVYSFVPLSATAPTDYESVTPFLEFAAQSILPPFAAFFGIANAADLLAAVLTPAHRVSSLTIGTTYDSTDGDDWTALLLPWLASGHARHVELNNSGKLPIPDIAGLARALATTSSLQGLDIFNYDNLIAALVALKMPLHQLTALKVATFLPSYKMLSLLQLVDLAKLTSLTLDLRHLNLALGRLEYTDTSHWPHLESLSFHQVELSAETEEAVLTYLGRVQGLQKLTMVECSMVGTCFFDVSRALSRLVANGLTFASFHHERFDDTSAALVALVLHEGRNVSPLTLLLWGNGITIKGVRVLLEALATCTYVCVQIEPRDYSLFTSYKNEIQAFAAAHRMVVDVETEPYKLYSPSTTSQ</sequence>
<proteinExistence type="predicted"/>